<dbReference type="AlphaFoldDB" id="A0AAE3XEH8"/>
<reference evidence="1" key="1">
    <citation type="submission" date="2023-07" db="EMBL/GenBank/DDBJ databases">
        <title>Sorghum-associated microbial communities from plants grown in Nebraska, USA.</title>
        <authorList>
            <person name="Schachtman D."/>
        </authorList>
    </citation>
    <scope>NUCLEOTIDE SEQUENCE</scope>
    <source>
        <strain evidence="1">BE330</strain>
    </source>
</reference>
<comment type="caution">
    <text evidence="1">The sequence shown here is derived from an EMBL/GenBank/DDBJ whole genome shotgun (WGS) entry which is preliminary data.</text>
</comment>
<dbReference type="EMBL" id="JAVDQK010000005">
    <property type="protein sequence ID" value="MDR6219032.1"/>
    <property type="molecule type" value="Genomic_DNA"/>
</dbReference>
<protein>
    <submittedName>
        <fullName evidence="1">Uncharacterized protein</fullName>
    </submittedName>
</protein>
<proteinExistence type="predicted"/>
<name>A0AAE3XEH8_9DEIO</name>
<organism evidence="1 2">
    <name type="scientific">Deinococcus soli</name>
    <name type="common">ex Cha et al. 2016</name>
    <dbReference type="NCBI Taxonomy" id="1309411"/>
    <lineage>
        <taxon>Bacteria</taxon>
        <taxon>Thermotogati</taxon>
        <taxon>Deinococcota</taxon>
        <taxon>Deinococci</taxon>
        <taxon>Deinococcales</taxon>
        <taxon>Deinococcaceae</taxon>
        <taxon>Deinococcus</taxon>
    </lineage>
</organism>
<accession>A0AAE3XEH8</accession>
<dbReference type="Proteomes" id="UP001185331">
    <property type="component" value="Unassembled WGS sequence"/>
</dbReference>
<evidence type="ECO:0000313" key="1">
    <source>
        <dbReference type="EMBL" id="MDR6219032.1"/>
    </source>
</evidence>
<dbReference type="RefSeq" id="WP_309854068.1">
    <property type="nucleotide sequence ID" value="NZ_JAVDQJ010000004.1"/>
</dbReference>
<sequence length="265" mass="28935">MLHLPETFEDLQHLIRSGVPLRALPQRCGSVSLRDLRAAEPGAALLDVAFLARLTPEQLGAALSVLDHTALRDLSSHALDGNHLTLGTALAAQWHGAPQVVNHAQVILAPHVYDATWFRDHAGRITDTTNGRHMTAFRTALRQMNLSAETLLSMTPLRAELGAQAQTLSHLLTLDDLPGAFLARHAQALAQAARTWTADTEEHDETLRAAAFLIAHKNLPEDDARALTHLPDLRSAIALLECDDTDHRVAYRADRRLFALRGASA</sequence>
<evidence type="ECO:0000313" key="2">
    <source>
        <dbReference type="Proteomes" id="UP001185331"/>
    </source>
</evidence>
<gene>
    <name evidence="1" type="ORF">J2Y00_002629</name>
</gene>